<gene>
    <name evidence="1" type="ORF">EVAR_38197_1</name>
</gene>
<keyword evidence="2" id="KW-1185">Reference proteome</keyword>
<comment type="caution">
    <text evidence="1">The sequence shown here is derived from an EMBL/GenBank/DDBJ whole genome shotgun (WGS) entry which is preliminary data.</text>
</comment>
<accession>A0A4C1WGC0</accession>
<dbReference type="Proteomes" id="UP000299102">
    <property type="component" value="Unassembled WGS sequence"/>
</dbReference>
<name>A0A4C1WGC0_EUMVA</name>
<dbReference type="EMBL" id="BGZK01000544">
    <property type="protein sequence ID" value="GBP49429.1"/>
    <property type="molecule type" value="Genomic_DNA"/>
</dbReference>
<organism evidence="1 2">
    <name type="scientific">Eumeta variegata</name>
    <name type="common">Bagworm moth</name>
    <name type="synonym">Eumeta japonica</name>
    <dbReference type="NCBI Taxonomy" id="151549"/>
    <lineage>
        <taxon>Eukaryota</taxon>
        <taxon>Metazoa</taxon>
        <taxon>Ecdysozoa</taxon>
        <taxon>Arthropoda</taxon>
        <taxon>Hexapoda</taxon>
        <taxon>Insecta</taxon>
        <taxon>Pterygota</taxon>
        <taxon>Neoptera</taxon>
        <taxon>Endopterygota</taxon>
        <taxon>Lepidoptera</taxon>
        <taxon>Glossata</taxon>
        <taxon>Ditrysia</taxon>
        <taxon>Tineoidea</taxon>
        <taxon>Psychidae</taxon>
        <taxon>Oiketicinae</taxon>
        <taxon>Eumeta</taxon>
    </lineage>
</organism>
<evidence type="ECO:0000313" key="2">
    <source>
        <dbReference type="Proteomes" id="UP000299102"/>
    </source>
</evidence>
<sequence length="86" mass="9329">MRSRVILWSTWLLPLYFTGRAILLKYHTLTEYGCDAAASAIALGPVSNSFDDLLSSHPSSLSGFPSIRYSIPSQVVSNALVTLLGL</sequence>
<reference evidence="1 2" key="1">
    <citation type="journal article" date="2019" name="Commun. Biol.">
        <title>The bagworm genome reveals a unique fibroin gene that provides high tensile strength.</title>
        <authorList>
            <person name="Kono N."/>
            <person name="Nakamura H."/>
            <person name="Ohtoshi R."/>
            <person name="Tomita M."/>
            <person name="Numata K."/>
            <person name="Arakawa K."/>
        </authorList>
    </citation>
    <scope>NUCLEOTIDE SEQUENCE [LARGE SCALE GENOMIC DNA]</scope>
</reference>
<proteinExistence type="predicted"/>
<evidence type="ECO:0000313" key="1">
    <source>
        <dbReference type="EMBL" id="GBP49429.1"/>
    </source>
</evidence>
<protein>
    <submittedName>
        <fullName evidence="1">Uncharacterized protein</fullName>
    </submittedName>
</protein>
<dbReference type="AlphaFoldDB" id="A0A4C1WGC0"/>